<keyword evidence="2" id="KW-1185">Reference proteome</keyword>
<evidence type="ECO:0000313" key="2">
    <source>
        <dbReference type="Proteomes" id="UP000004508"/>
    </source>
</evidence>
<comment type="caution">
    <text evidence="1">The sequence shown here is derived from an EMBL/GenBank/DDBJ whole genome shotgun (WGS) entry which is preliminary data.</text>
</comment>
<gene>
    <name evidence="1" type="ORF">Krac_7629</name>
</gene>
<sequence>MQRAKSPKVWLTLVAILILASFLGVSAWRNSSPPCDQMGQGRGVIDSIEQTFGFAQIKLYTPGAPIHPGISRDHTIVRTDWTTHFFRQHGTNCRSAQRASFSDLAEGQSISAWSKDLRNNNSYPGTFNASDVVIVMPTTQ</sequence>
<dbReference type="AlphaFoldDB" id="D6TKN6"/>
<dbReference type="Proteomes" id="UP000004508">
    <property type="component" value="Unassembled WGS sequence"/>
</dbReference>
<reference evidence="1 2" key="1">
    <citation type="journal article" date="2011" name="Stand. Genomic Sci.">
        <title>Non-contiguous finished genome sequence and contextual data of the filamentous soil bacterium Ktedonobacter racemifer type strain (SOSP1-21).</title>
        <authorList>
            <person name="Chang Y.J."/>
            <person name="Land M."/>
            <person name="Hauser L."/>
            <person name="Chertkov O."/>
            <person name="Del Rio T.G."/>
            <person name="Nolan M."/>
            <person name="Copeland A."/>
            <person name="Tice H."/>
            <person name="Cheng J.F."/>
            <person name="Lucas S."/>
            <person name="Han C."/>
            <person name="Goodwin L."/>
            <person name="Pitluck S."/>
            <person name="Ivanova N."/>
            <person name="Ovchinikova G."/>
            <person name="Pati A."/>
            <person name="Chen A."/>
            <person name="Palaniappan K."/>
            <person name="Mavromatis K."/>
            <person name="Liolios K."/>
            <person name="Brettin T."/>
            <person name="Fiebig A."/>
            <person name="Rohde M."/>
            <person name="Abt B."/>
            <person name="Goker M."/>
            <person name="Detter J.C."/>
            <person name="Woyke T."/>
            <person name="Bristow J."/>
            <person name="Eisen J.A."/>
            <person name="Markowitz V."/>
            <person name="Hugenholtz P."/>
            <person name="Kyrpides N.C."/>
            <person name="Klenk H.P."/>
            <person name="Lapidus A."/>
        </authorList>
    </citation>
    <scope>NUCLEOTIDE SEQUENCE [LARGE SCALE GENOMIC DNA]</scope>
    <source>
        <strain evidence="2">DSM 44963</strain>
    </source>
</reference>
<proteinExistence type="predicted"/>
<dbReference type="InParanoid" id="D6TKN6"/>
<dbReference type="RefSeq" id="WP_007910574.1">
    <property type="nucleotide sequence ID" value="NZ_ADVG01000002.1"/>
</dbReference>
<dbReference type="EMBL" id="ADVG01000002">
    <property type="protein sequence ID" value="EFH86336.1"/>
    <property type="molecule type" value="Genomic_DNA"/>
</dbReference>
<name>D6TKN6_KTERA</name>
<organism evidence="1 2">
    <name type="scientific">Ktedonobacter racemifer DSM 44963</name>
    <dbReference type="NCBI Taxonomy" id="485913"/>
    <lineage>
        <taxon>Bacteria</taxon>
        <taxon>Bacillati</taxon>
        <taxon>Chloroflexota</taxon>
        <taxon>Ktedonobacteria</taxon>
        <taxon>Ktedonobacterales</taxon>
        <taxon>Ktedonobacteraceae</taxon>
        <taxon>Ktedonobacter</taxon>
    </lineage>
</organism>
<protein>
    <submittedName>
        <fullName evidence="1">Uncharacterized protein</fullName>
    </submittedName>
</protein>
<evidence type="ECO:0000313" key="1">
    <source>
        <dbReference type="EMBL" id="EFH86336.1"/>
    </source>
</evidence>
<accession>D6TKN6</accession>